<dbReference type="InterPro" id="IPR048503">
    <property type="entry name" value="NamZ_C"/>
</dbReference>
<evidence type="ECO:0000259" key="1">
    <source>
        <dbReference type="Pfam" id="PF20732"/>
    </source>
</evidence>
<reference evidence="2 3" key="1">
    <citation type="submission" date="2019-03" db="EMBL/GenBank/DDBJ databases">
        <title>Genomic Encyclopedia of Type Strains, Phase IV (KMG-IV): sequencing the most valuable type-strain genomes for metagenomic binning, comparative biology and taxonomic classification.</title>
        <authorList>
            <person name="Goeker M."/>
        </authorList>
    </citation>
    <scope>NUCLEOTIDE SEQUENCE [LARGE SCALE GENOMIC DNA]</scope>
    <source>
        <strain evidence="2 3">DSM 28697</strain>
    </source>
</reference>
<dbReference type="Gene3D" id="3.90.1150.140">
    <property type="match status" value="1"/>
</dbReference>
<keyword evidence="3" id="KW-1185">Reference proteome</keyword>
<protein>
    <submittedName>
        <fullName evidence="2">Uncharacterized protein DUF1343</fullName>
    </submittedName>
</protein>
<dbReference type="Pfam" id="PF20732">
    <property type="entry name" value="NamZ_C"/>
    <property type="match status" value="1"/>
</dbReference>
<name>A0A4R6TVA5_9BACI</name>
<feature type="domain" description="Peptidoglycan beta-N-acetylmuramidase NamZ C-terminal" evidence="1">
    <location>
        <begin position="1"/>
        <end position="152"/>
    </location>
</feature>
<dbReference type="RefSeq" id="WP_166639319.1">
    <property type="nucleotide sequence ID" value="NZ_SNYJ01000012.1"/>
</dbReference>
<gene>
    <name evidence="2" type="ORF">EV213_11270</name>
</gene>
<evidence type="ECO:0000313" key="2">
    <source>
        <dbReference type="EMBL" id="TDQ37710.1"/>
    </source>
</evidence>
<dbReference type="EMBL" id="SNYJ01000012">
    <property type="protein sequence ID" value="TDQ37710.1"/>
    <property type="molecule type" value="Genomic_DNA"/>
</dbReference>
<dbReference type="AlphaFoldDB" id="A0A4R6TVA5"/>
<dbReference type="InterPro" id="IPR008302">
    <property type="entry name" value="NamZ"/>
</dbReference>
<dbReference type="PANTHER" id="PTHR42915">
    <property type="entry name" value="HYPOTHETICAL 460 KDA PROTEIN IN FEUA-SIGW INTERGENIC REGION [PRECURSOR]"/>
    <property type="match status" value="1"/>
</dbReference>
<organism evidence="2 3">
    <name type="scientific">Aureibacillus halotolerans</name>
    <dbReference type="NCBI Taxonomy" id="1508390"/>
    <lineage>
        <taxon>Bacteria</taxon>
        <taxon>Bacillati</taxon>
        <taxon>Bacillota</taxon>
        <taxon>Bacilli</taxon>
        <taxon>Bacillales</taxon>
        <taxon>Bacillaceae</taxon>
        <taxon>Aureibacillus</taxon>
    </lineage>
</organism>
<evidence type="ECO:0000313" key="3">
    <source>
        <dbReference type="Proteomes" id="UP000295632"/>
    </source>
</evidence>
<proteinExistence type="predicted"/>
<dbReference type="Proteomes" id="UP000295632">
    <property type="component" value="Unassembled WGS sequence"/>
</dbReference>
<sequence>MGLIEGTNLSEGRGTTRPFEFIGAPFINGVQLATRLNAIDLPGVLARPVFFKPAFQKHEGILCEGIQLHVVSRSLCQPVKTGLKLIEAVAELYPDELSFNEDNESKSSFFDQLVGDRTVKERIREGQIDDWIESWELPLQQFSALVTPYLLYGDKVTTR</sequence>
<dbReference type="PANTHER" id="PTHR42915:SF1">
    <property type="entry name" value="PEPTIDOGLYCAN BETA-N-ACETYLMURAMIDASE NAMZ"/>
    <property type="match status" value="1"/>
</dbReference>
<dbReference type="GO" id="GO:0033922">
    <property type="term" value="F:peptidoglycan beta-N-acetylmuramidase activity"/>
    <property type="evidence" value="ECO:0007669"/>
    <property type="project" value="InterPro"/>
</dbReference>
<comment type="caution">
    <text evidence="2">The sequence shown here is derived from an EMBL/GenBank/DDBJ whole genome shotgun (WGS) entry which is preliminary data.</text>
</comment>
<accession>A0A4R6TVA5</accession>